<dbReference type="AlphaFoldDB" id="D0W8T6"/>
<organism evidence="1 2">
    <name type="scientific">Neisseria lactamica ATCC 23970</name>
    <dbReference type="NCBI Taxonomy" id="546265"/>
    <lineage>
        <taxon>Bacteria</taxon>
        <taxon>Pseudomonadati</taxon>
        <taxon>Pseudomonadota</taxon>
        <taxon>Betaproteobacteria</taxon>
        <taxon>Neisseriales</taxon>
        <taxon>Neisseriaceae</taxon>
        <taxon>Neisseria</taxon>
    </lineage>
</organism>
<gene>
    <name evidence="1" type="ORF">NEILACOT_03940</name>
</gene>
<comment type="caution">
    <text evidence="1">The sequence shown here is derived from an EMBL/GenBank/DDBJ whole genome shotgun (WGS) entry which is preliminary data.</text>
</comment>
<dbReference type="EMBL" id="ACEQ02000009">
    <property type="protein sequence ID" value="EEZ76031.1"/>
    <property type="molecule type" value="Genomic_DNA"/>
</dbReference>
<reference evidence="1 2" key="1">
    <citation type="submission" date="2009-10" db="EMBL/GenBank/DDBJ databases">
        <authorList>
            <person name="Weinstock G."/>
            <person name="Sodergren E."/>
            <person name="Clifton S."/>
            <person name="Fulton L."/>
            <person name="Fulton B."/>
            <person name="Courtney L."/>
            <person name="Fronick C."/>
            <person name="Harrison M."/>
            <person name="Strong C."/>
            <person name="Farmer C."/>
            <person name="Delahaunty K."/>
            <person name="Markovic C."/>
            <person name="Hall O."/>
            <person name="Minx P."/>
            <person name="Tomlinson C."/>
            <person name="Mitreva M."/>
            <person name="Nelson J."/>
            <person name="Hou S."/>
            <person name="Wollam A."/>
            <person name="Pepin K.H."/>
            <person name="Johnson M."/>
            <person name="Bhonagiri V."/>
            <person name="Nash W.E."/>
            <person name="Warren W."/>
            <person name="Chinwalla A."/>
            <person name="Mardis E.R."/>
            <person name="Wilson R.K."/>
        </authorList>
    </citation>
    <scope>NUCLEOTIDE SEQUENCE [LARGE SCALE GENOMIC DNA]</scope>
    <source>
        <strain evidence="1 2">ATCC 23970</strain>
    </source>
</reference>
<dbReference type="Proteomes" id="UP000003843">
    <property type="component" value="Unassembled WGS sequence"/>
</dbReference>
<proteinExistence type="predicted"/>
<protein>
    <submittedName>
        <fullName evidence="1">Uncharacterized protein</fullName>
    </submittedName>
</protein>
<accession>D0W8T6</accession>
<name>D0W8T6_NEILA</name>
<evidence type="ECO:0000313" key="1">
    <source>
        <dbReference type="EMBL" id="EEZ76031.1"/>
    </source>
</evidence>
<sequence length="44" mass="5205">MVCGSWKKFRAASGLVRLYRWNFNRLRIGYLLGFLNGFCMTEKT</sequence>
<evidence type="ECO:0000313" key="2">
    <source>
        <dbReference type="Proteomes" id="UP000003843"/>
    </source>
</evidence>